<evidence type="ECO:0008006" key="4">
    <source>
        <dbReference type="Google" id="ProtNLM"/>
    </source>
</evidence>
<keyword evidence="1" id="KW-0812">Transmembrane</keyword>
<sequence length="136" mass="14211">MARVVLVALLLFGLLGSAVVHLLEWDDWANTHEVIGPLFLVNVGAGIVISGGVLFWRHWLPLLAAVGFGAATLGAYLLALTVGLFGIQQQLTTSAEVWGLVTDIACIVFGGLLLARRDWRSASTTGAETPGSTAAG</sequence>
<dbReference type="Proteomes" id="UP000249324">
    <property type="component" value="Unassembled WGS sequence"/>
</dbReference>
<feature type="transmembrane region" description="Helical" evidence="1">
    <location>
        <begin position="63"/>
        <end position="85"/>
    </location>
</feature>
<feature type="transmembrane region" description="Helical" evidence="1">
    <location>
        <begin position="97"/>
        <end position="115"/>
    </location>
</feature>
<organism evidence="2 3">
    <name type="scientific">Thermocrispum agreste</name>
    <dbReference type="NCBI Taxonomy" id="37925"/>
    <lineage>
        <taxon>Bacteria</taxon>
        <taxon>Bacillati</taxon>
        <taxon>Actinomycetota</taxon>
        <taxon>Actinomycetes</taxon>
        <taxon>Pseudonocardiales</taxon>
        <taxon>Pseudonocardiaceae</taxon>
        <taxon>Thermocrispum</taxon>
    </lineage>
</organism>
<evidence type="ECO:0000313" key="3">
    <source>
        <dbReference type="Proteomes" id="UP000249324"/>
    </source>
</evidence>
<reference evidence="2 3" key="1">
    <citation type="journal article" date="2021" name="BMC Genomics">
        <title>Genome-resolved metagenome and metatranscriptome analyses of thermophilic composting reveal key bacterial players and their metabolic interactions.</title>
        <authorList>
            <person name="Braga L.P.P."/>
            <person name="Pereira R.V."/>
            <person name="Martins L.F."/>
            <person name="Moura L.M.S."/>
            <person name="Sanchez F.B."/>
            <person name="Patane J.S.L."/>
            <person name="da Silva A.M."/>
            <person name="Setubal J.C."/>
        </authorList>
    </citation>
    <scope>NUCLEOTIDE SEQUENCE [LARGE SCALE GENOMIC DNA]</scope>
    <source>
        <strain evidence="2">ZC4RG45</strain>
    </source>
</reference>
<comment type="caution">
    <text evidence="2">The sequence shown here is derived from an EMBL/GenBank/DDBJ whole genome shotgun (WGS) entry which is preliminary data.</text>
</comment>
<dbReference type="AlphaFoldDB" id="A0ABD6FHG7"/>
<protein>
    <recommendedName>
        <fullName evidence="4">DUF4383 domain-containing protein</fullName>
    </recommendedName>
</protein>
<dbReference type="EMBL" id="QGUI02000106">
    <property type="protein sequence ID" value="MFO7192527.1"/>
    <property type="molecule type" value="Genomic_DNA"/>
</dbReference>
<feature type="transmembrane region" description="Helical" evidence="1">
    <location>
        <begin position="38"/>
        <end position="56"/>
    </location>
</feature>
<name>A0ABD6FHG7_9PSEU</name>
<keyword evidence="1" id="KW-1133">Transmembrane helix</keyword>
<keyword evidence="1" id="KW-0472">Membrane</keyword>
<proteinExistence type="predicted"/>
<accession>A0ABD6FHG7</accession>
<evidence type="ECO:0000313" key="2">
    <source>
        <dbReference type="EMBL" id="MFO7192527.1"/>
    </source>
</evidence>
<evidence type="ECO:0000256" key="1">
    <source>
        <dbReference type="SAM" id="Phobius"/>
    </source>
</evidence>
<gene>
    <name evidence="2" type="ORF">DIU77_009830</name>
</gene>